<accession>W9V9C6</accession>
<gene>
    <name evidence="1" type="ORF">D779_0673</name>
</gene>
<dbReference type="Proteomes" id="UP000019460">
    <property type="component" value="Unassembled WGS sequence"/>
</dbReference>
<name>W9V9C6_9GAMM</name>
<dbReference type="OrthoDB" id="9784823at2"/>
<dbReference type="eggNOG" id="COG0286">
    <property type="taxonomic scope" value="Bacteria"/>
</dbReference>
<proteinExistence type="predicted"/>
<sequence length="46" mass="5144">MTKIGYEIPINRHFYVYKPPSPLDEIEAGIAQLEGEIAGLLKGLEE</sequence>
<dbReference type="GO" id="GO:0032259">
    <property type="term" value="P:methylation"/>
    <property type="evidence" value="ECO:0007669"/>
    <property type="project" value="UniProtKB-KW"/>
</dbReference>
<evidence type="ECO:0000313" key="1">
    <source>
        <dbReference type="EMBL" id="EXJ16049.1"/>
    </source>
</evidence>
<keyword evidence="1" id="KW-0489">Methyltransferase</keyword>
<keyword evidence="1" id="KW-0808">Transferase</keyword>
<keyword evidence="2" id="KW-1185">Reference proteome</keyword>
<dbReference type="PATRIC" id="fig|1249627.3.peg.1247"/>
<comment type="caution">
    <text evidence="1">The sequence shown here is derived from an EMBL/GenBank/DDBJ whole genome shotgun (WGS) entry which is preliminary data.</text>
</comment>
<evidence type="ECO:0000313" key="2">
    <source>
        <dbReference type="Proteomes" id="UP000019460"/>
    </source>
</evidence>
<dbReference type="EMBL" id="AONC01000016">
    <property type="protein sequence ID" value="EXJ16049.1"/>
    <property type="molecule type" value="Genomic_DNA"/>
</dbReference>
<reference evidence="1 2" key="1">
    <citation type="submission" date="2012-11" db="EMBL/GenBank/DDBJ databases">
        <title>Genome assembly of Thiorhodococcus sp. AK35.</title>
        <authorList>
            <person name="Nupur N."/>
            <person name="Khatri I."/>
            <person name="Subramanian S."/>
            <person name="Pinnaka A."/>
        </authorList>
    </citation>
    <scope>NUCLEOTIDE SEQUENCE [LARGE SCALE GENOMIC DNA]</scope>
    <source>
        <strain evidence="1 2">AK35</strain>
    </source>
</reference>
<dbReference type="AlphaFoldDB" id="W9V9C6"/>
<dbReference type="GO" id="GO:0008168">
    <property type="term" value="F:methyltransferase activity"/>
    <property type="evidence" value="ECO:0007669"/>
    <property type="project" value="UniProtKB-KW"/>
</dbReference>
<protein>
    <submittedName>
        <fullName evidence="1">Type I restriction-modification system, DNA-methyltransferase subunit M</fullName>
    </submittedName>
</protein>
<organism evidence="1 2">
    <name type="scientific">Imhoffiella purpurea</name>
    <dbReference type="NCBI Taxonomy" id="1249627"/>
    <lineage>
        <taxon>Bacteria</taxon>
        <taxon>Pseudomonadati</taxon>
        <taxon>Pseudomonadota</taxon>
        <taxon>Gammaproteobacteria</taxon>
        <taxon>Chromatiales</taxon>
        <taxon>Chromatiaceae</taxon>
        <taxon>Imhoffiella</taxon>
    </lineage>
</organism>
<dbReference type="STRING" id="1249627.D779_0673"/>
<dbReference type="RefSeq" id="WP_157726333.1">
    <property type="nucleotide sequence ID" value="NZ_AONC01000016.1"/>
</dbReference>